<comment type="caution">
    <text evidence="16">The sequence shown here is derived from an EMBL/GenBank/DDBJ whole genome shotgun (WGS) entry which is preliminary data.</text>
</comment>
<dbReference type="EC" id="6.1.1.11" evidence="12"/>
<accession>A0A6B0YRC7</accession>
<dbReference type="GO" id="GO:0004828">
    <property type="term" value="F:serine-tRNA ligase activity"/>
    <property type="evidence" value="ECO:0007669"/>
    <property type="project" value="UniProtKB-UniRule"/>
</dbReference>
<dbReference type="AlphaFoldDB" id="A0A6B0YRC7"/>
<evidence type="ECO:0000256" key="4">
    <source>
        <dbReference type="ARBA" id="ARBA00022490"/>
    </source>
</evidence>
<dbReference type="CDD" id="cd00770">
    <property type="entry name" value="SerRS_core"/>
    <property type="match status" value="1"/>
</dbReference>
<feature type="binding site" evidence="12">
    <location>
        <begin position="233"/>
        <end position="235"/>
    </location>
    <ligand>
        <name>L-serine</name>
        <dbReference type="ChEBI" id="CHEBI:33384"/>
    </ligand>
</feature>
<evidence type="ECO:0000256" key="8">
    <source>
        <dbReference type="ARBA" id="ARBA00022917"/>
    </source>
</evidence>
<keyword evidence="4 12" id="KW-0963">Cytoplasm</keyword>
<dbReference type="InterPro" id="IPR033729">
    <property type="entry name" value="SerRS_core"/>
</dbReference>
<organism evidence="16">
    <name type="scientific">Caldilineaceae bacterium SB0664_bin_27</name>
    <dbReference type="NCBI Taxonomy" id="2605260"/>
    <lineage>
        <taxon>Bacteria</taxon>
        <taxon>Bacillati</taxon>
        <taxon>Chloroflexota</taxon>
        <taxon>Caldilineae</taxon>
        <taxon>Caldilineales</taxon>
        <taxon>Caldilineaceae</taxon>
    </lineage>
</organism>
<dbReference type="SUPFAM" id="SSF55681">
    <property type="entry name" value="Class II aaRS and biotin synthetases"/>
    <property type="match status" value="1"/>
</dbReference>
<evidence type="ECO:0000256" key="9">
    <source>
        <dbReference type="ARBA" id="ARBA00023146"/>
    </source>
</evidence>
<dbReference type="InterPro" id="IPR002314">
    <property type="entry name" value="aa-tRNA-synt_IIb"/>
</dbReference>
<evidence type="ECO:0000256" key="6">
    <source>
        <dbReference type="ARBA" id="ARBA00022741"/>
    </source>
</evidence>
<reference evidence="16" key="1">
    <citation type="submission" date="2019-09" db="EMBL/GenBank/DDBJ databases">
        <title>Characterisation of the sponge microbiome using genome-centric metagenomics.</title>
        <authorList>
            <person name="Engelberts J.P."/>
            <person name="Robbins S.J."/>
            <person name="De Goeij J.M."/>
            <person name="Aranda M."/>
            <person name="Bell S.C."/>
            <person name="Webster N.S."/>
        </authorList>
    </citation>
    <scope>NUCLEOTIDE SEQUENCE</scope>
    <source>
        <strain evidence="16">SB0664_bin_27</strain>
    </source>
</reference>
<dbReference type="GO" id="GO:0005524">
    <property type="term" value="F:ATP binding"/>
    <property type="evidence" value="ECO:0007669"/>
    <property type="project" value="UniProtKB-UniRule"/>
</dbReference>
<keyword evidence="5 12" id="KW-0436">Ligase</keyword>
<evidence type="ECO:0000256" key="14">
    <source>
        <dbReference type="PIRSR" id="PIRSR001529-2"/>
    </source>
</evidence>
<comment type="similarity">
    <text evidence="3 12">Belongs to the class-II aminoacyl-tRNA synthetase family. Type-1 seryl-tRNA synthetase subfamily.</text>
</comment>
<evidence type="ECO:0000256" key="12">
    <source>
        <dbReference type="HAMAP-Rule" id="MF_00176"/>
    </source>
</evidence>
<sequence>MLDIRWMRENREALAEAMVKLNDPEAPWEQALDLDEKRRELLQQGEKLREERNTGSRQIGALFRDKKTSEANALKERMGRIGAEIAQIDEDLRRVEASYHDAMMRIPNPPESDVPVAPDEEGNVVVSQWGELPEFDFVPQAHWDMGPELDIIDFERGVATAGSRFYFLKGAGARLQRILSNWFLDVHIREHGFTELYPPMMVRAHAMEGTGNLPKFGDNLYRDAEEDYWLIPTAEVSVTNMHRDEILDPGTLPLYYVASTPCFRREKVSAGKDVRGIKRVHQFQKVEMVKFVEPATGRDELESLTRSAEVLLERLELPYRRVAIATGDLSFVAAIKFDLEVWAAGCQEWLEVSSCSLFRDFQARRANIRYRPREGARPEYVYTLNGSGLALPRVIIALLENNQRSDGSVKLPEVLRPYLGDEMEIG</sequence>
<evidence type="ECO:0000256" key="7">
    <source>
        <dbReference type="ARBA" id="ARBA00022840"/>
    </source>
</evidence>
<dbReference type="GO" id="GO:0016260">
    <property type="term" value="P:selenocysteine biosynthetic process"/>
    <property type="evidence" value="ECO:0007669"/>
    <property type="project" value="UniProtKB-UniRule"/>
</dbReference>
<evidence type="ECO:0000256" key="13">
    <source>
        <dbReference type="PIRSR" id="PIRSR001529-1"/>
    </source>
</evidence>
<comment type="subcellular location">
    <subcellularLocation>
        <location evidence="1 12">Cytoplasm</location>
    </subcellularLocation>
</comment>
<dbReference type="Gene3D" id="1.10.287.40">
    <property type="entry name" value="Serine-tRNA synthetase, tRNA binding domain"/>
    <property type="match status" value="1"/>
</dbReference>
<dbReference type="InterPro" id="IPR006195">
    <property type="entry name" value="aa-tRNA-synth_II"/>
</dbReference>
<dbReference type="InterPro" id="IPR002317">
    <property type="entry name" value="Ser-tRNA-ligase_type_1"/>
</dbReference>
<dbReference type="Gene3D" id="3.30.930.10">
    <property type="entry name" value="Bira Bifunctional Protein, Domain 2"/>
    <property type="match status" value="1"/>
</dbReference>
<gene>
    <name evidence="12 16" type="primary">serS</name>
    <name evidence="16" type="ORF">F4Y42_00845</name>
</gene>
<dbReference type="PIRSF" id="PIRSF001529">
    <property type="entry name" value="Ser-tRNA-synth_IIa"/>
    <property type="match status" value="1"/>
</dbReference>
<dbReference type="PROSITE" id="PS50862">
    <property type="entry name" value="AA_TRNA_LIGASE_II"/>
    <property type="match status" value="1"/>
</dbReference>
<evidence type="ECO:0000256" key="3">
    <source>
        <dbReference type="ARBA" id="ARBA00010728"/>
    </source>
</evidence>
<feature type="binding site" evidence="14">
    <location>
        <begin position="280"/>
        <end position="283"/>
    </location>
    <ligand>
        <name>ATP</name>
        <dbReference type="ChEBI" id="CHEBI:30616"/>
    </ligand>
</feature>
<feature type="binding site" evidence="12 13">
    <location>
        <position position="287"/>
    </location>
    <ligand>
        <name>L-serine</name>
        <dbReference type="ChEBI" id="CHEBI:33384"/>
    </ligand>
</feature>
<keyword evidence="7 12" id="KW-0067">ATP-binding</keyword>
<keyword evidence="9 12" id="KW-0030">Aminoacyl-tRNA synthetase</keyword>
<feature type="binding site" evidence="12 14">
    <location>
        <begin position="351"/>
        <end position="354"/>
    </location>
    <ligand>
        <name>ATP</name>
        <dbReference type="ChEBI" id="CHEBI:30616"/>
    </ligand>
</feature>
<dbReference type="Pfam" id="PF00587">
    <property type="entry name" value="tRNA-synt_2b"/>
    <property type="match status" value="1"/>
</dbReference>
<feature type="binding site" evidence="12">
    <location>
        <position position="280"/>
    </location>
    <ligand>
        <name>ATP</name>
        <dbReference type="ChEBI" id="CHEBI:30616"/>
    </ligand>
</feature>
<feature type="binding site" evidence="13">
    <location>
        <position position="233"/>
    </location>
    <ligand>
        <name>L-serine</name>
        <dbReference type="ChEBI" id="CHEBI:33384"/>
    </ligand>
</feature>
<dbReference type="HAMAP" id="MF_00176">
    <property type="entry name" value="Ser_tRNA_synth_type1"/>
    <property type="match status" value="1"/>
</dbReference>
<comment type="subunit">
    <text evidence="12">Homodimer. The tRNA molecule binds across the dimer.</text>
</comment>
<dbReference type="InterPro" id="IPR015866">
    <property type="entry name" value="Ser-tRNA-synth_1_N"/>
</dbReference>
<feature type="binding site" evidence="12 14">
    <location>
        <begin position="264"/>
        <end position="266"/>
    </location>
    <ligand>
        <name>ATP</name>
        <dbReference type="ChEBI" id="CHEBI:30616"/>
    </ligand>
</feature>
<feature type="binding site" evidence="13">
    <location>
        <position position="385"/>
    </location>
    <ligand>
        <name>L-serine</name>
        <dbReference type="ChEBI" id="CHEBI:33384"/>
    </ligand>
</feature>
<dbReference type="GO" id="GO:0005737">
    <property type="term" value="C:cytoplasm"/>
    <property type="evidence" value="ECO:0007669"/>
    <property type="project" value="UniProtKB-SubCell"/>
</dbReference>
<evidence type="ECO:0000256" key="10">
    <source>
        <dbReference type="ARBA" id="ARBA00047929"/>
    </source>
</evidence>
<dbReference type="GO" id="GO:0006434">
    <property type="term" value="P:seryl-tRNA aminoacylation"/>
    <property type="evidence" value="ECO:0007669"/>
    <property type="project" value="UniProtKB-UniRule"/>
</dbReference>
<evidence type="ECO:0000256" key="11">
    <source>
        <dbReference type="ARBA" id="ARBA00048823"/>
    </source>
</evidence>
<evidence type="ECO:0000256" key="2">
    <source>
        <dbReference type="ARBA" id="ARBA00005045"/>
    </source>
</evidence>
<protein>
    <recommendedName>
        <fullName evidence="12">Serine--tRNA ligase</fullName>
        <ecNumber evidence="12">6.1.1.11</ecNumber>
    </recommendedName>
    <alternativeName>
        <fullName evidence="12">Seryl-tRNA synthetase</fullName>
        <shortName evidence="12">SerRS</shortName>
    </alternativeName>
    <alternativeName>
        <fullName evidence="12">Seryl-tRNA(Ser/Sec) synthetase</fullName>
    </alternativeName>
</protein>
<evidence type="ECO:0000313" key="16">
    <source>
        <dbReference type="EMBL" id="MXY91978.1"/>
    </source>
</evidence>
<comment type="domain">
    <text evidence="12">Consists of two distinct domains, a catalytic core and a N-terminal extension that is involved in tRNA binding.</text>
</comment>
<dbReference type="PANTHER" id="PTHR43697:SF1">
    <property type="entry name" value="SERINE--TRNA LIGASE"/>
    <property type="match status" value="1"/>
</dbReference>
<evidence type="ECO:0000259" key="15">
    <source>
        <dbReference type="PROSITE" id="PS50862"/>
    </source>
</evidence>
<dbReference type="PRINTS" id="PR00981">
    <property type="entry name" value="TRNASYNTHSER"/>
</dbReference>
<feature type="domain" description="Aminoacyl-transfer RNA synthetases class-II family profile" evidence="15">
    <location>
        <begin position="188"/>
        <end position="412"/>
    </location>
</feature>
<evidence type="ECO:0000256" key="1">
    <source>
        <dbReference type="ARBA" id="ARBA00004496"/>
    </source>
</evidence>
<comment type="catalytic activity">
    <reaction evidence="11 12">
        <text>tRNA(Ser) + L-serine + ATP = L-seryl-tRNA(Ser) + AMP + diphosphate + H(+)</text>
        <dbReference type="Rhea" id="RHEA:12292"/>
        <dbReference type="Rhea" id="RHEA-COMP:9669"/>
        <dbReference type="Rhea" id="RHEA-COMP:9703"/>
        <dbReference type="ChEBI" id="CHEBI:15378"/>
        <dbReference type="ChEBI" id="CHEBI:30616"/>
        <dbReference type="ChEBI" id="CHEBI:33019"/>
        <dbReference type="ChEBI" id="CHEBI:33384"/>
        <dbReference type="ChEBI" id="CHEBI:78442"/>
        <dbReference type="ChEBI" id="CHEBI:78533"/>
        <dbReference type="ChEBI" id="CHEBI:456215"/>
        <dbReference type="EC" id="6.1.1.11"/>
    </reaction>
</comment>
<dbReference type="SUPFAM" id="SSF46589">
    <property type="entry name" value="tRNA-binding arm"/>
    <property type="match status" value="1"/>
</dbReference>
<dbReference type="NCBIfam" id="TIGR00414">
    <property type="entry name" value="serS"/>
    <property type="match status" value="1"/>
</dbReference>
<keyword evidence="6 12" id="KW-0547">Nucleotide-binding</keyword>
<dbReference type="InterPro" id="IPR042103">
    <property type="entry name" value="SerRS_1_N_sf"/>
</dbReference>
<dbReference type="PANTHER" id="PTHR43697">
    <property type="entry name" value="SERYL-TRNA SYNTHETASE"/>
    <property type="match status" value="1"/>
</dbReference>
<feature type="binding site" evidence="12">
    <location>
        <position position="387"/>
    </location>
    <ligand>
        <name>L-serine</name>
        <dbReference type="ChEBI" id="CHEBI:33384"/>
    </ligand>
</feature>
<dbReference type="UniPathway" id="UPA00906">
    <property type="reaction ID" value="UER00895"/>
</dbReference>
<comment type="catalytic activity">
    <reaction evidence="10 12">
        <text>tRNA(Sec) + L-serine + ATP = L-seryl-tRNA(Sec) + AMP + diphosphate + H(+)</text>
        <dbReference type="Rhea" id="RHEA:42580"/>
        <dbReference type="Rhea" id="RHEA-COMP:9742"/>
        <dbReference type="Rhea" id="RHEA-COMP:10128"/>
        <dbReference type="ChEBI" id="CHEBI:15378"/>
        <dbReference type="ChEBI" id="CHEBI:30616"/>
        <dbReference type="ChEBI" id="CHEBI:33019"/>
        <dbReference type="ChEBI" id="CHEBI:33384"/>
        <dbReference type="ChEBI" id="CHEBI:78442"/>
        <dbReference type="ChEBI" id="CHEBI:78533"/>
        <dbReference type="ChEBI" id="CHEBI:456215"/>
        <dbReference type="EC" id="6.1.1.11"/>
    </reaction>
</comment>
<feature type="binding site" evidence="13">
    <location>
        <position position="264"/>
    </location>
    <ligand>
        <name>L-serine</name>
        <dbReference type="ChEBI" id="CHEBI:33384"/>
    </ligand>
</feature>
<proteinExistence type="inferred from homology"/>
<evidence type="ECO:0000256" key="5">
    <source>
        <dbReference type="ARBA" id="ARBA00022598"/>
    </source>
</evidence>
<comment type="function">
    <text evidence="12">Catalyzes the attachment of serine to tRNA(Ser). Is also able to aminoacylate tRNA(Sec) with serine, to form the misacylated tRNA L-seryl-tRNA(Sec), which will be further converted into selenocysteinyl-tRNA(Sec).</text>
</comment>
<name>A0A6B0YRC7_9CHLR</name>
<dbReference type="InterPro" id="IPR045864">
    <property type="entry name" value="aa-tRNA-synth_II/BPL/LPL"/>
</dbReference>
<dbReference type="InterPro" id="IPR010978">
    <property type="entry name" value="tRNA-bd_arm"/>
</dbReference>
<dbReference type="EMBL" id="VXRG01000007">
    <property type="protein sequence ID" value="MXY91978.1"/>
    <property type="molecule type" value="Genomic_DNA"/>
</dbReference>
<dbReference type="Pfam" id="PF02403">
    <property type="entry name" value="Seryl_tRNA_N"/>
    <property type="match status" value="1"/>
</dbReference>
<keyword evidence="8 12" id="KW-0648">Protein biosynthesis</keyword>
<comment type="pathway">
    <text evidence="2 12">Aminoacyl-tRNA biosynthesis; selenocysteinyl-tRNA(Sec) biosynthesis; L-seryl-tRNA(Sec) from L-serine and tRNA(Sec): step 1/1.</text>
</comment>